<evidence type="ECO:0000259" key="4">
    <source>
        <dbReference type="Pfam" id="PF25994"/>
    </source>
</evidence>
<dbReference type="GO" id="GO:0015159">
    <property type="term" value="F:polysaccharide transmembrane transporter activity"/>
    <property type="evidence" value="ECO:0007669"/>
    <property type="project" value="InterPro"/>
</dbReference>
<feature type="coiled-coil region" evidence="2">
    <location>
        <begin position="357"/>
        <end position="384"/>
    </location>
</feature>
<dbReference type="Pfam" id="PF25994">
    <property type="entry name" value="HH_AprE"/>
    <property type="match status" value="1"/>
</dbReference>
<dbReference type="OrthoDB" id="9798876at2"/>
<dbReference type="InterPro" id="IPR003715">
    <property type="entry name" value="Poly_export_N"/>
</dbReference>
<accession>A0A3A5KEM1</accession>
<dbReference type="Gene3D" id="3.10.560.10">
    <property type="entry name" value="Outer membrane lipoprotein wza domain like"/>
    <property type="match status" value="1"/>
</dbReference>
<reference evidence="5 6" key="1">
    <citation type="submission" date="2018-09" db="EMBL/GenBank/DDBJ databases">
        <title>Mesorhizobium carmichaelinearum sp. nov. isolated from Carmichaelinea spp. root nodules in New Zealand.</title>
        <authorList>
            <person name="De Meyer S.E."/>
        </authorList>
    </citation>
    <scope>NUCLEOTIDE SEQUENCE [LARGE SCALE GENOMIC DNA]</scope>
    <source>
        <strain evidence="5 6">ICMP19557</strain>
    </source>
</reference>
<keyword evidence="2" id="KW-0175">Coiled coil</keyword>
<dbReference type="RefSeq" id="WP_120018215.1">
    <property type="nucleotide sequence ID" value="NZ_QZWZ01000043.1"/>
</dbReference>
<dbReference type="InterPro" id="IPR058781">
    <property type="entry name" value="HH_AprE-like"/>
</dbReference>
<keyword evidence="1" id="KW-0732">Signal</keyword>
<comment type="caution">
    <text evidence="5">The sequence shown here is derived from an EMBL/GenBank/DDBJ whole genome shotgun (WGS) entry which is preliminary data.</text>
</comment>
<evidence type="ECO:0000313" key="5">
    <source>
        <dbReference type="EMBL" id="RJT29429.1"/>
    </source>
</evidence>
<gene>
    <name evidence="5" type="ORF">D3227_32225</name>
</gene>
<dbReference type="InterPro" id="IPR049712">
    <property type="entry name" value="Poly_export"/>
</dbReference>
<dbReference type="Proteomes" id="UP000272706">
    <property type="component" value="Unassembled WGS sequence"/>
</dbReference>
<dbReference type="AlphaFoldDB" id="A0A3A5KEM1"/>
<feature type="domain" description="AprE-like long alpha-helical hairpin" evidence="4">
    <location>
        <begin position="197"/>
        <end position="380"/>
    </location>
</feature>
<feature type="domain" description="Polysaccharide export protein N-terminal" evidence="3">
    <location>
        <begin position="54"/>
        <end position="141"/>
    </location>
</feature>
<evidence type="ECO:0000256" key="1">
    <source>
        <dbReference type="ARBA" id="ARBA00022729"/>
    </source>
</evidence>
<proteinExistence type="predicted"/>
<dbReference type="PANTHER" id="PTHR33619">
    <property type="entry name" value="POLYSACCHARIDE EXPORT PROTEIN GFCE-RELATED"/>
    <property type="match status" value="1"/>
</dbReference>
<evidence type="ECO:0000313" key="6">
    <source>
        <dbReference type="Proteomes" id="UP000272706"/>
    </source>
</evidence>
<dbReference type="PANTHER" id="PTHR33619:SF3">
    <property type="entry name" value="POLYSACCHARIDE EXPORT PROTEIN GFCE-RELATED"/>
    <property type="match status" value="1"/>
</dbReference>
<protein>
    <submittedName>
        <fullName evidence="5">Sugar ABC transporter substrate-binding protein</fullName>
    </submittedName>
</protein>
<evidence type="ECO:0000259" key="3">
    <source>
        <dbReference type="Pfam" id="PF02563"/>
    </source>
</evidence>
<dbReference type="EMBL" id="QZWZ01000043">
    <property type="protein sequence ID" value="RJT29429.1"/>
    <property type="molecule type" value="Genomic_DNA"/>
</dbReference>
<organism evidence="5 6">
    <name type="scientific">Mesorhizobium waimense</name>
    <dbReference type="NCBI Taxonomy" id="1300307"/>
    <lineage>
        <taxon>Bacteria</taxon>
        <taxon>Pseudomonadati</taxon>
        <taxon>Pseudomonadota</taxon>
        <taxon>Alphaproteobacteria</taxon>
        <taxon>Hyphomicrobiales</taxon>
        <taxon>Phyllobacteriaceae</taxon>
        <taxon>Mesorhizobium</taxon>
    </lineage>
</organism>
<evidence type="ECO:0000256" key="2">
    <source>
        <dbReference type="SAM" id="Coils"/>
    </source>
</evidence>
<sequence>MLEDPSLSIDNGSCSIRRARCSDNPSNRRTATRLLHVAVSAGLSLACILGASSASSKEYLLGPQDKLRIKVYEWRPSRDTIFAWEAMNDTYTVGPDGSLSLPLVGEIKAAGLTTNEIANSIGESLMNSVGLARPPNTAVEIVQFRPFYVVGKVTQSGEFAYRPGLTVLQALSLAGGLRMREDRDARFEREAIQSRGDISLLRLNEANLLARRARLEAELSHASEIQFPPELTSRIQDSAIAMTVKQEGLIFQARSEGLDTQIKALQSLREFLEKELASLEEQLVFLDKQIESIQKELKNVSALVDKGLAVAPREFSLERTLAQTQSERLSAETSLLRGRQEISKTDISILELQDGRRNEVTTDLRQVQAELDALESKTETTKRLLYDSEVSAPSLLARRAESELATPVYKIFRPLADGTTEQIPATETSAVEPGDTVKIDIPLLPDEPGMLGAMSVGRKQAPGIALQQDAASDSVAIP</sequence>
<keyword evidence="6" id="KW-1185">Reference proteome</keyword>
<dbReference type="Gene3D" id="3.30.1950.10">
    <property type="entry name" value="wza like domain"/>
    <property type="match status" value="1"/>
</dbReference>
<feature type="coiled-coil region" evidence="2">
    <location>
        <begin position="255"/>
        <end position="303"/>
    </location>
</feature>
<dbReference type="Pfam" id="PF02563">
    <property type="entry name" value="Poly_export"/>
    <property type="match status" value="1"/>
</dbReference>
<name>A0A3A5KEM1_9HYPH</name>